<evidence type="ECO:0000313" key="2">
    <source>
        <dbReference type="EMBL" id="PST36337.1"/>
    </source>
</evidence>
<name>A0A2T3FM32_9FIRM</name>
<keyword evidence="3" id="KW-1185">Reference proteome</keyword>
<evidence type="ECO:0000256" key="1">
    <source>
        <dbReference type="SAM" id="Coils"/>
    </source>
</evidence>
<protein>
    <submittedName>
        <fullName evidence="2">Uncharacterized protein</fullName>
    </submittedName>
</protein>
<organism evidence="2 3">
    <name type="scientific">Faecalibacillus intestinalis</name>
    <dbReference type="NCBI Taxonomy" id="1982626"/>
    <lineage>
        <taxon>Bacteria</taxon>
        <taxon>Bacillati</taxon>
        <taxon>Bacillota</taxon>
        <taxon>Erysipelotrichia</taxon>
        <taxon>Erysipelotrichales</taxon>
        <taxon>Coprobacillaceae</taxon>
        <taxon>Faecalibacillus</taxon>
    </lineage>
</organism>
<reference evidence="2 3" key="1">
    <citation type="journal article" date="2019" name="Int. J. Syst. Evol. Microbiol.">
        <title>Faecalibacillus intestinalis gen. nov., sp. nov. and Faecalibacillus faecis sp. nov., isolated from human faeces.</title>
        <authorList>
            <person name="Seo B."/>
            <person name="Jeon K."/>
            <person name="Baek I."/>
            <person name="Lee Y.M."/>
            <person name="Baek K."/>
            <person name="Ko G."/>
        </authorList>
    </citation>
    <scope>NUCLEOTIDE SEQUENCE [LARGE SCALE GENOMIC DNA]</scope>
    <source>
        <strain evidence="2 3">SNUG30099</strain>
    </source>
</reference>
<proteinExistence type="predicted"/>
<dbReference type="RefSeq" id="WP_107030602.1">
    <property type="nucleotide sequence ID" value="NZ_PYLQ01000027.1"/>
</dbReference>
<dbReference type="EMBL" id="PYLQ01000027">
    <property type="protein sequence ID" value="PST36337.1"/>
    <property type="molecule type" value="Genomic_DNA"/>
</dbReference>
<dbReference type="AlphaFoldDB" id="A0A2T3FM32"/>
<sequence length="355" mass="43253">MLFYYTKVQVNELMTPSLLIEQVIYWLQHTKNKMKDLNYDHSLYYSLKEKHKSLEIKDFKTKNILGIQFITDHNYKKNQFTIEILYHYQQEILELSFYKEISNESKYISKISIPKIFPMILESNYIQKDHDLSIQSTPHFINERTVNQLLKKSYHLPIIILYKNKKCLVNPFILNQELYGMCHIIVIHTNREVNYVQINYPNHEKEKIFYEKSFLQTLIQHIRYYMLQENEFYSFSELQQFELLQSYQDDALSSVEVQELFLNEIKNIENDIIDLQKEYQNKKDILEKLTNINQEYHHLLKQYDESPLITIHQDNYKEYQDFIFSIIHKTLMNLSPDDTYRKRDLLKSIERKHQL</sequence>
<accession>A0A2T3FM32</accession>
<dbReference type="Proteomes" id="UP000240974">
    <property type="component" value="Unassembled WGS sequence"/>
</dbReference>
<gene>
    <name evidence="2" type="ORF">C7U54_13135</name>
</gene>
<comment type="caution">
    <text evidence="2">The sequence shown here is derived from an EMBL/GenBank/DDBJ whole genome shotgun (WGS) entry which is preliminary data.</text>
</comment>
<keyword evidence="1" id="KW-0175">Coiled coil</keyword>
<feature type="coiled-coil region" evidence="1">
    <location>
        <begin position="258"/>
        <end position="295"/>
    </location>
</feature>
<evidence type="ECO:0000313" key="3">
    <source>
        <dbReference type="Proteomes" id="UP000240974"/>
    </source>
</evidence>